<organism evidence="5 6">
    <name type="scientific">Thelephora terrestris</name>
    <dbReference type="NCBI Taxonomy" id="56493"/>
    <lineage>
        <taxon>Eukaryota</taxon>
        <taxon>Fungi</taxon>
        <taxon>Dikarya</taxon>
        <taxon>Basidiomycota</taxon>
        <taxon>Agaricomycotina</taxon>
        <taxon>Agaricomycetes</taxon>
        <taxon>Thelephorales</taxon>
        <taxon>Thelephoraceae</taxon>
        <taxon>Thelephora</taxon>
    </lineage>
</organism>
<dbReference type="Pfam" id="PF00271">
    <property type="entry name" value="Helicase_C"/>
    <property type="match status" value="1"/>
</dbReference>
<dbReference type="InterPro" id="IPR014001">
    <property type="entry name" value="Helicase_ATP-bd"/>
</dbReference>
<dbReference type="GO" id="GO:0032042">
    <property type="term" value="P:mitochondrial DNA metabolic process"/>
    <property type="evidence" value="ECO:0007669"/>
    <property type="project" value="TreeGrafter"/>
</dbReference>
<evidence type="ECO:0000259" key="4">
    <source>
        <dbReference type="PROSITE" id="PS51194"/>
    </source>
</evidence>
<dbReference type="AlphaFoldDB" id="A0A9P6HJ46"/>
<dbReference type="Proteomes" id="UP000736335">
    <property type="component" value="Unassembled WGS sequence"/>
</dbReference>
<keyword evidence="5" id="KW-0378">Hydrolase</keyword>
<dbReference type="InterPro" id="IPR001650">
    <property type="entry name" value="Helicase_C-like"/>
</dbReference>
<dbReference type="PROSITE" id="PS51194">
    <property type="entry name" value="HELICASE_CTER"/>
    <property type="match status" value="1"/>
</dbReference>
<dbReference type="GO" id="GO:0005524">
    <property type="term" value="F:ATP binding"/>
    <property type="evidence" value="ECO:0007669"/>
    <property type="project" value="InterPro"/>
</dbReference>
<keyword evidence="1" id="KW-0067">ATP-binding</keyword>
<dbReference type="PROSITE" id="PS51192">
    <property type="entry name" value="HELICASE_ATP_BIND_1"/>
    <property type="match status" value="1"/>
</dbReference>
<evidence type="ECO:0000313" key="6">
    <source>
        <dbReference type="Proteomes" id="UP000736335"/>
    </source>
</evidence>
<keyword evidence="1" id="KW-0547">Nucleotide-binding</keyword>
<dbReference type="GO" id="GO:0000403">
    <property type="term" value="F:Y-form DNA binding"/>
    <property type="evidence" value="ECO:0007669"/>
    <property type="project" value="TreeGrafter"/>
</dbReference>
<gene>
    <name evidence="5" type="ORF">BJ322DRAFT_1187000</name>
</gene>
<dbReference type="SUPFAM" id="SSF52540">
    <property type="entry name" value="P-loop containing nucleoside triphosphate hydrolases"/>
    <property type="match status" value="1"/>
</dbReference>
<proteinExistence type="predicted"/>
<protein>
    <submittedName>
        <fullName evidence="5">P-loop containing nucleoside triphosphate hydrolase protein</fullName>
    </submittedName>
</protein>
<feature type="domain" description="Helicase C-terminal" evidence="4">
    <location>
        <begin position="277"/>
        <end position="416"/>
    </location>
</feature>
<dbReference type="InterPro" id="IPR027417">
    <property type="entry name" value="P-loop_NTPase"/>
</dbReference>
<evidence type="ECO:0000259" key="3">
    <source>
        <dbReference type="PROSITE" id="PS51192"/>
    </source>
</evidence>
<dbReference type="Gene3D" id="3.40.50.300">
    <property type="entry name" value="P-loop containing nucleotide triphosphate hydrolases"/>
    <property type="match status" value="2"/>
</dbReference>
<dbReference type="SMART" id="SM00487">
    <property type="entry name" value="DEXDc"/>
    <property type="match status" value="1"/>
</dbReference>
<name>A0A9P6HJ46_9AGAM</name>
<dbReference type="GO" id="GO:0061749">
    <property type="term" value="F:forked DNA-dependent helicase activity"/>
    <property type="evidence" value="ECO:0007669"/>
    <property type="project" value="TreeGrafter"/>
</dbReference>
<reference evidence="5" key="1">
    <citation type="journal article" date="2020" name="Nat. Commun.">
        <title>Large-scale genome sequencing of mycorrhizal fungi provides insights into the early evolution of symbiotic traits.</title>
        <authorList>
            <person name="Miyauchi S."/>
            <person name="Kiss E."/>
            <person name="Kuo A."/>
            <person name="Drula E."/>
            <person name="Kohler A."/>
            <person name="Sanchez-Garcia M."/>
            <person name="Morin E."/>
            <person name="Andreopoulos B."/>
            <person name="Barry K.W."/>
            <person name="Bonito G."/>
            <person name="Buee M."/>
            <person name="Carver A."/>
            <person name="Chen C."/>
            <person name="Cichocki N."/>
            <person name="Clum A."/>
            <person name="Culley D."/>
            <person name="Crous P.W."/>
            <person name="Fauchery L."/>
            <person name="Girlanda M."/>
            <person name="Hayes R.D."/>
            <person name="Keri Z."/>
            <person name="LaButti K."/>
            <person name="Lipzen A."/>
            <person name="Lombard V."/>
            <person name="Magnuson J."/>
            <person name="Maillard F."/>
            <person name="Murat C."/>
            <person name="Nolan M."/>
            <person name="Ohm R.A."/>
            <person name="Pangilinan J."/>
            <person name="Pereira M.F."/>
            <person name="Perotto S."/>
            <person name="Peter M."/>
            <person name="Pfister S."/>
            <person name="Riley R."/>
            <person name="Sitrit Y."/>
            <person name="Stielow J.B."/>
            <person name="Szollosi G."/>
            <person name="Zifcakova L."/>
            <person name="Stursova M."/>
            <person name="Spatafora J.W."/>
            <person name="Tedersoo L."/>
            <person name="Vaario L.M."/>
            <person name="Yamada A."/>
            <person name="Yan M."/>
            <person name="Wang P."/>
            <person name="Xu J."/>
            <person name="Bruns T."/>
            <person name="Baldrian P."/>
            <person name="Vilgalys R."/>
            <person name="Dunand C."/>
            <person name="Henrissat B."/>
            <person name="Grigoriev I.V."/>
            <person name="Hibbett D."/>
            <person name="Nagy L.G."/>
            <person name="Martin F.M."/>
        </authorList>
    </citation>
    <scope>NUCLEOTIDE SEQUENCE</scope>
    <source>
        <strain evidence="5">UH-Tt-Lm1</strain>
    </source>
</reference>
<accession>A0A9P6HJ46</accession>
<dbReference type="OrthoDB" id="270584at2759"/>
<evidence type="ECO:0000256" key="2">
    <source>
        <dbReference type="SAM" id="Coils"/>
    </source>
</evidence>
<feature type="domain" description="Helicase ATP-binding" evidence="3">
    <location>
        <begin position="36"/>
        <end position="221"/>
    </location>
</feature>
<sequence>MRWRSFIPRVPYLRYAHTTTLKLRPYQETCLESCLDALREGSTKIGVSLPTGAGKTVVFVSLLERLQALSRSPEATRSLVIVNSVELARQAADQARKLFPHWTVEIEQGARHTASGVADVTVATYQTLLRTPRLQKFDPAGLRAVIVDEAHHAAAPSYRHILSHFNSSIKSPQTVQGAESGTESLAIPPAQHSVPIIGFSATFSRHDGLALGSVFDRIVYHRDFLEMIKEEWLCNVRFTCVQADINLKEVTINSATGDYNPTSLASVINTETLNSLVVQTWLDKSGDRKSTLVFCVNLSHVRELTQAFRDAGIDARYVHSKTPAAERKLLVGAFKAGEYPVLVNCAILTEGADIPSIECVIVARPTRSRNIMTQMIGRGMRLSPETGKKDCRIIDFIDIAGRTPGLVSTPTLFGLDPSEIVDDEPLESLRERAQEQEKGAGVGFATENANVPMEVPFPESVTYADYDNPFAFIGESCGTTSVVHQLSPLAWVSVGGETYILECLGEGFIRVGPLADPKDSEPGADFQAHYIPVAWDKTTARAFKLSPYLRPRQIMRAENLEQAIRGSDLYVKKNVAKGQKFPGLMRRAKWRTQPATASQKSFVEARWNKVPKYAQGKVVDDAARSLRVQRLTKGEAANIITRVKHGAMSRYERKMKALKKEEQLQLKELRRQAREVVTVGPLAAQ</sequence>
<comment type="caution">
    <text evidence="5">The sequence shown here is derived from an EMBL/GenBank/DDBJ whole genome shotgun (WGS) entry which is preliminary data.</text>
</comment>
<dbReference type="GO" id="GO:0005759">
    <property type="term" value="C:mitochondrial matrix"/>
    <property type="evidence" value="ECO:0007669"/>
    <property type="project" value="TreeGrafter"/>
</dbReference>
<dbReference type="GO" id="GO:0036121">
    <property type="term" value="F:double-stranded DNA helicase activity"/>
    <property type="evidence" value="ECO:0007669"/>
    <property type="project" value="TreeGrafter"/>
</dbReference>
<evidence type="ECO:0000313" key="5">
    <source>
        <dbReference type="EMBL" id="KAF9787250.1"/>
    </source>
</evidence>
<dbReference type="InterPro" id="IPR006935">
    <property type="entry name" value="Helicase/UvrB_N"/>
</dbReference>
<dbReference type="InterPro" id="IPR050742">
    <property type="entry name" value="Helicase_Restrict-Modif_Enz"/>
</dbReference>
<dbReference type="GO" id="GO:0070125">
    <property type="term" value="P:mitochondrial translational elongation"/>
    <property type="evidence" value="ECO:0007669"/>
    <property type="project" value="TreeGrafter"/>
</dbReference>
<evidence type="ECO:0000256" key="1">
    <source>
        <dbReference type="ARBA" id="ARBA00022806"/>
    </source>
</evidence>
<feature type="coiled-coil region" evidence="2">
    <location>
        <begin position="648"/>
        <end position="679"/>
    </location>
</feature>
<dbReference type="PANTHER" id="PTHR47396">
    <property type="entry name" value="TYPE I RESTRICTION ENZYME ECOKI R PROTEIN"/>
    <property type="match status" value="1"/>
</dbReference>
<dbReference type="Pfam" id="PF04851">
    <property type="entry name" value="ResIII"/>
    <property type="match status" value="1"/>
</dbReference>
<dbReference type="GO" id="GO:0016787">
    <property type="term" value="F:hydrolase activity"/>
    <property type="evidence" value="ECO:0007669"/>
    <property type="project" value="UniProtKB-KW"/>
</dbReference>
<keyword evidence="6" id="KW-1185">Reference proteome</keyword>
<dbReference type="PANTHER" id="PTHR47396:SF1">
    <property type="entry name" value="ATP-DEPENDENT HELICASE IRC3-RELATED"/>
    <property type="match status" value="1"/>
</dbReference>
<keyword evidence="1" id="KW-0347">Helicase</keyword>
<keyword evidence="2" id="KW-0175">Coiled coil</keyword>
<reference evidence="5" key="2">
    <citation type="submission" date="2020-11" db="EMBL/GenBank/DDBJ databases">
        <authorList>
            <consortium name="DOE Joint Genome Institute"/>
            <person name="Kuo A."/>
            <person name="Miyauchi S."/>
            <person name="Kiss E."/>
            <person name="Drula E."/>
            <person name="Kohler A."/>
            <person name="Sanchez-Garcia M."/>
            <person name="Andreopoulos B."/>
            <person name="Barry K.W."/>
            <person name="Bonito G."/>
            <person name="Buee M."/>
            <person name="Carver A."/>
            <person name="Chen C."/>
            <person name="Cichocki N."/>
            <person name="Clum A."/>
            <person name="Culley D."/>
            <person name="Crous P.W."/>
            <person name="Fauchery L."/>
            <person name="Girlanda M."/>
            <person name="Hayes R."/>
            <person name="Keri Z."/>
            <person name="Labutti K."/>
            <person name="Lipzen A."/>
            <person name="Lombard V."/>
            <person name="Magnuson J."/>
            <person name="Maillard F."/>
            <person name="Morin E."/>
            <person name="Murat C."/>
            <person name="Nolan M."/>
            <person name="Ohm R."/>
            <person name="Pangilinan J."/>
            <person name="Pereira M."/>
            <person name="Perotto S."/>
            <person name="Peter M."/>
            <person name="Riley R."/>
            <person name="Sitrit Y."/>
            <person name="Stielow B."/>
            <person name="Szollosi G."/>
            <person name="Zifcakova L."/>
            <person name="Stursova M."/>
            <person name="Spatafora J.W."/>
            <person name="Tedersoo L."/>
            <person name="Vaario L.-M."/>
            <person name="Yamada A."/>
            <person name="Yan M."/>
            <person name="Wang P."/>
            <person name="Xu J."/>
            <person name="Bruns T."/>
            <person name="Baldrian P."/>
            <person name="Vilgalys R."/>
            <person name="Henrissat B."/>
            <person name="Grigoriev I.V."/>
            <person name="Hibbett D."/>
            <person name="Nagy L.G."/>
            <person name="Martin F.M."/>
        </authorList>
    </citation>
    <scope>NUCLEOTIDE SEQUENCE</scope>
    <source>
        <strain evidence="5">UH-Tt-Lm1</strain>
    </source>
</reference>
<dbReference type="CDD" id="cd18799">
    <property type="entry name" value="SF2_C_EcoAI-like"/>
    <property type="match status" value="1"/>
</dbReference>
<dbReference type="EMBL" id="WIUZ02000005">
    <property type="protein sequence ID" value="KAF9787250.1"/>
    <property type="molecule type" value="Genomic_DNA"/>
</dbReference>
<dbReference type="SMART" id="SM00490">
    <property type="entry name" value="HELICc"/>
    <property type="match status" value="1"/>
</dbReference>